<dbReference type="AlphaFoldDB" id="A0A1S4BEE3"/>
<dbReference type="OrthoDB" id="1305479at2759"/>
<accession>A0A1S4BEE3</accession>
<dbReference type="KEGG" id="nta:107807363"/>
<proteinExistence type="predicted"/>
<evidence type="ECO:0000313" key="1">
    <source>
        <dbReference type="RefSeq" id="XP_016487208.1"/>
    </source>
</evidence>
<dbReference type="PaxDb" id="4097-A0A1S4BEE3"/>
<name>A0A1S4BEE3_TOBAC</name>
<dbReference type="RefSeq" id="XP_016487208.1">
    <property type="nucleotide sequence ID" value="XM_016631722.1"/>
</dbReference>
<sequence>MAAVILDKFSNDNPEGWFYREERYFKFLGFYDEDWLPLPYFYLEGDALAWFDWLFRNKQFHDWNHFKEKLFLQFRKLPVVDWKRRLDDSSLVYHSYISYSTLNSFEAQVSPLADLHHNSKFYELESASEVGKSEDKHVFDEMSPRIFTRAVEEHSSVITACQSTNANAYISHFVADLGDIQSPK</sequence>
<protein>
    <submittedName>
        <fullName evidence="1">Uncharacterized protein</fullName>
    </submittedName>
</protein>
<dbReference type="STRING" id="4097.A0A1S4BEE3"/>
<reference evidence="1" key="1">
    <citation type="submission" date="2025-08" db="UniProtKB">
        <authorList>
            <consortium name="RefSeq"/>
        </authorList>
    </citation>
    <scope>IDENTIFICATION</scope>
</reference>
<organism evidence="1">
    <name type="scientific">Nicotiana tabacum</name>
    <name type="common">Common tobacco</name>
    <dbReference type="NCBI Taxonomy" id="4097"/>
    <lineage>
        <taxon>Eukaryota</taxon>
        <taxon>Viridiplantae</taxon>
        <taxon>Streptophyta</taxon>
        <taxon>Embryophyta</taxon>
        <taxon>Tracheophyta</taxon>
        <taxon>Spermatophyta</taxon>
        <taxon>Magnoliopsida</taxon>
        <taxon>eudicotyledons</taxon>
        <taxon>Gunneridae</taxon>
        <taxon>Pentapetalae</taxon>
        <taxon>asterids</taxon>
        <taxon>lamiids</taxon>
        <taxon>Solanales</taxon>
        <taxon>Solanaceae</taxon>
        <taxon>Nicotianoideae</taxon>
        <taxon>Nicotianeae</taxon>
        <taxon>Nicotiana</taxon>
    </lineage>
</organism>
<gene>
    <name evidence="1" type="primary">LOC107807363</name>
</gene>